<dbReference type="OrthoDB" id="24630at2759"/>
<dbReference type="AlphaFoldDB" id="A0A6A0GZ34"/>
<sequence>MFVCCYNSSTNHSSQSNHASASSNGRVRNGLIPVACPEMCFYCFDVLHSHLHSLDPPPLPDFTNDPYPLFVTWTSGRDHRLRGCMGTFSHINLHAGLREYAATSAFKDSRFQPIAPEELPRLSVSVSILREFEEGRDYRDWDIGTHGIRIEFFNERGAKRTATYLPEVAPEQGWDHDRTIDSLLRKGGYKGSVTAEMRRSLKLTRYQSEKISISYSSLDGEVWGQNESLPKASPCKAAPEDHWPHKVDQAYRPKEDDATLLTPFLLEDVPYCSSSVVPHASGILDPDTQALAHWTGPPPPAAAALAWSLASGTCPQVAWTLASGSCPATGVAQAAGVPVLYTSINPSESLQPRPLVLPNSVSEVSSDTTRLGPPQDVSIAVPLFPDDLSGPWTAIEDSSEAGSKNASTVLQLLSLGPADDNTLPLSDIGRSNNVNHVNVLPWPSALTSNSCGNSSALESSGASNSYVSADPYSASAISSLHGVPCQKLAAHALASYAPNAFLSEIPNCVRGDGGIDVERNCGTAAESDHYGGVNLVPDHQSSATREMNGSRIDGAILSCRPMLLPRASISPRHEEISEASYLRQSNPQPDVFQPYFWSGSAPHVSLPHRPGRPAALTPSLSETCVRLPPLSPPCVGFFPAPREQRPVYSQGPSQSLPYKDGTTSASQLPSILSGPENILQSLAVPPVYYGATAMPSTTAGAGVQWHGYCNGLLLVGNCDGAPDAGGSRGLAHKVFPNKLLANLVCGFLHS</sequence>
<dbReference type="PANTHER" id="PTHR13016:SF0">
    <property type="entry name" value="AMME SYNDROME CANDIDATE GENE 1 PROTEIN"/>
    <property type="match status" value="1"/>
</dbReference>
<dbReference type="Pfam" id="PF01871">
    <property type="entry name" value="AMMECR1"/>
    <property type="match status" value="1"/>
</dbReference>
<evidence type="ECO:0000256" key="1">
    <source>
        <dbReference type="SAM" id="MobiDB-lite"/>
    </source>
</evidence>
<reference evidence="3" key="1">
    <citation type="submission" date="2014-08" db="EMBL/GenBank/DDBJ databases">
        <authorList>
            <person name="Murali S."/>
            <person name="Richards S."/>
            <person name="Bandaranaike D."/>
            <person name="Bellair M."/>
            <person name="Blankenburg K."/>
            <person name="Chao H."/>
            <person name="Dinh H."/>
            <person name="Doddapaneni H."/>
            <person name="Dugan-Rocha S."/>
            <person name="Elkadiri S."/>
            <person name="Gnanaolivu R."/>
            <person name="Hughes D."/>
            <person name="Lee S."/>
            <person name="Li M."/>
            <person name="Ming W."/>
            <person name="Munidasa M."/>
            <person name="Muniz J."/>
            <person name="Nguyen L."/>
            <person name="Osuji N."/>
            <person name="Pu L.-L."/>
            <person name="Puazo M."/>
            <person name="Skinner E."/>
            <person name="Qu C."/>
            <person name="Quiroz J."/>
            <person name="Raj R."/>
            <person name="Weissenberger G."/>
            <person name="Xin Y."/>
            <person name="Zou X."/>
            <person name="Han Y."/>
            <person name="Worley K."/>
            <person name="Muzny D."/>
            <person name="Gibbs R."/>
        </authorList>
    </citation>
    <scope>NUCLEOTIDE SEQUENCE</scope>
    <source>
        <strain evidence="3">HAZT.00-mixed</strain>
        <tissue evidence="3">Whole organism</tissue>
    </source>
</reference>
<dbReference type="InterPro" id="IPR002733">
    <property type="entry name" value="AMMECR1_domain"/>
</dbReference>
<gene>
    <name evidence="3" type="ORF">HAZT_HAZT000715</name>
</gene>
<dbReference type="Proteomes" id="UP000711488">
    <property type="component" value="Unassembled WGS sequence"/>
</dbReference>
<organism evidence="3">
    <name type="scientific">Hyalella azteca</name>
    <name type="common">Amphipod</name>
    <dbReference type="NCBI Taxonomy" id="294128"/>
    <lineage>
        <taxon>Eukaryota</taxon>
        <taxon>Metazoa</taxon>
        <taxon>Ecdysozoa</taxon>
        <taxon>Arthropoda</taxon>
        <taxon>Crustacea</taxon>
        <taxon>Multicrustacea</taxon>
        <taxon>Malacostraca</taxon>
        <taxon>Eumalacostraca</taxon>
        <taxon>Peracarida</taxon>
        <taxon>Amphipoda</taxon>
        <taxon>Senticaudata</taxon>
        <taxon>Talitrida</taxon>
        <taxon>Talitroidea</taxon>
        <taxon>Hyalellidae</taxon>
        <taxon>Hyalella</taxon>
    </lineage>
</organism>
<feature type="compositionally biased region" description="Polar residues" evidence="1">
    <location>
        <begin position="650"/>
        <end position="667"/>
    </location>
</feature>
<proteinExistence type="predicted"/>
<reference evidence="3" key="2">
    <citation type="journal article" date="2018" name="Environ. Sci. Technol.">
        <title>The Toxicogenome of Hyalella azteca: A Model for Sediment Ecotoxicology and Evolutionary Toxicology.</title>
        <authorList>
            <person name="Poynton H.C."/>
            <person name="Hasenbein S."/>
            <person name="Benoit J.B."/>
            <person name="Sepulveda M.S."/>
            <person name="Poelchau M.F."/>
            <person name="Hughes D.S.T."/>
            <person name="Murali S.C."/>
            <person name="Chen S."/>
            <person name="Glastad K.M."/>
            <person name="Goodisman M.A.D."/>
            <person name="Werren J.H."/>
            <person name="Vineis J.H."/>
            <person name="Bowen J.L."/>
            <person name="Friedrich M."/>
            <person name="Jones J."/>
            <person name="Robertson H.M."/>
            <person name="Feyereisen R."/>
            <person name="Mechler-Hickson A."/>
            <person name="Mathers N."/>
            <person name="Lee C.E."/>
            <person name="Colbourne J.K."/>
            <person name="Biales A."/>
            <person name="Johnston J.S."/>
            <person name="Wellborn G.A."/>
            <person name="Rosendale A.J."/>
            <person name="Cridge A.G."/>
            <person name="Munoz-Torres M.C."/>
            <person name="Bain P.A."/>
            <person name="Manny A.R."/>
            <person name="Major K.M."/>
            <person name="Lambert F.N."/>
            <person name="Vulpe C.D."/>
            <person name="Tuck P."/>
            <person name="Blalock B.J."/>
            <person name="Lin Y.Y."/>
            <person name="Smith M.E."/>
            <person name="Ochoa-Acuna H."/>
            <person name="Chen M.M."/>
            <person name="Childers C.P."/>
            <person name="Qu J."/>
            <person name="Dugan S."/>
            <person name="Lee S.L."/>
            <person name="Chao H."/>
            <person name="Dinh H."/>
            <person name="Han Y."/>
            <person name="Doddapaneni H."/>
            <person name="Worley K.C."/>
            <person name="Muzny D.M."/>
            <person name="Gibbs R.A."/>
            <person name="Richards S."/>
        </authorList>
    </citation>
    <scope>NUCLEOTIDE SEQUENCE</scope>
    <source>
        <strain evidence="3">HAZT.00-mixed</strain>
        <tissue evidence="3">Whole organism</tissue>
    </source>
</reference>
<dbReference type="EMBL" id="JQDR03010891">
    <property type="protein sequence ID" value="KAA0193581.1"/>
    <property type="molecule type" value="Genomic_DNA"/>
</dbReference>
<feature type="region of interest" description="Disordered" evidence="1">
    <location>
        <begin position="645"/>
        <end position="667"/>
    </location>
</feature>
<evidence type="ECO:0000313" key="3">
    <source>
        <dbReference type="EMBL" id="KAA0193581.1"/>
    </source>
</evidence>
<reference evidence="3" key="3">
    <citation type="submission" date="2019-06" db="EMBL/GenBank/DDBJ databases">
        <authorList>
            <person name="Poynton C."/>
            <person name="Hasenbein S."/>
            <person name="Benoit J.B."/>
            <person name="Sepulveda M.S."/>
            <person name="Poelchau M.F."/>
            <person name="Murali S.C."/>
            <person name="Chen S."/>
            <person name="Glastad K.M."/>
            <person name="Werren J.H."/>
            <person name="Vineis J.H."/>
            <person name="Bowen J.L."/>
            <person name="Friedrich M."/>
            <person name="Jones J."/>
            <person name="Robertson H.M."/>
            <person name="Feyereisen R."/>
            <person name="Mechler-Hickson A."/>
            <person name="Mathers N."/>
            <person name="Lee C.E."/>
            <person name="Colbourne J.K."/>
            <person name="Biales A."/>
            <person name="Johnston J.S."/>
            <person name="Wellborn G.A."/>
            <person name="Rosendale A.J."/>
            <person name="Cridge A.G."/>
            <person name="Munoz-Torres M.C."/>
            <person name="Bain P.A."/>
            <person name="Manny A.R."/>
            <person name="Major K.M."/>
            <person name="Lambert F.N."/>
            <person name="Vulpe C.D."/>
            <person name="Tuck P."/>
            <person name="Blalock B.J."/>
            <person name="Lin Y.-Y."/>
            <person name="Smith M.E."/>
            <person name="Ochoa-Acuna H."/>
            <person name="Chen M.-J.M."/>
            <person name="Childers C.P."/>
            <person name="Qu J."/>
            <person name="Dugan S."/>
            <person name="Lee S.L."/>
            <person name="Chao H."/>
            <person name="Dinh H."/>
            <person name="Han Y."/>
            <person name="Doddapaneni H."/>
            <person name="Worley K.C."/>
            <person name="Muzny D.M."/>
            <person name="Gibbs R.A."/>
            <person name="Richards S."/>
        </authorList>
    </citation>
    <scope>NUCLEOTIDE SEQUENCE</scope>
    <source>
        <strain evidence="3">HAZT.00-mixed</strain>
        <tissue evidence="3">Whole organism</tissue>
    </source>
</reference>
<dbReference type="FunFam" id="3.30.700.20:FF:000001">
    <property type="entry name" value="AMME syndrome candidate gene 1"/>
    <property type="match status" value="1"/>
</dbReference>
<accession>A0A6A0GZ34</accession>
<feature type="domain" description="AMMECR1" evidence="2">
    <location>
        <begin position="28"/>
        <end position="222"/>
    </location>
</feature>
<dbReference type="Gene3D" id="3.30.700.20">
    <property type="entry name" value="Hypothetical protein ph0010, domain 1"/>
    <property type="match status" value="1"/>
</dbReference>
<name>A0A6A0GZ34_HYAAZ</name>
<dbReference type="NCBIfam" id="TIGR00296">
    <property type="entry name" value="TIGR00296 family protein"/>
    <property type="match status" value="1"/>
</dbReference>
<comment type="caution">
    <text evidence="3">The sequence shown here is derived from an EMBL/GenBank/DDBJ whole genome shotgun (WGS) entry which is preliminary data.</text>
</comment>
<dbReference type="InterPro" id="IPR023473">
    <property type="entry name" value="AMMECR1"/>
</dbReference>
<protein>
    <recommendedName>
        <fullName evidence="2">AMMECR1 domain-containing protein</fullName>
    </recommendedName>
</protein>
<dbReference type="InterPro" id="IPR027485">
    <property type="entry name" value="AMMECR1_N"/>
</dbReference>
<dbReference type="PANTHER" id="PTHR13016">
    <property type="entry name" value="AMMECR1 HOMOLOG"/>
    <property type="match status" value="1"/>
</dbReference>
<dbReference type="InterPro" id="IPR036071">
    <property type="entry name" value="AMMECR1_dom_sf"/>
</dbReference>
<dbReference type="PROSITE" id="PS51112">
    <property type="entry name" value="AMMECR1"/>
    <property type="match status" value="1"/>
</dbReference>
<evidence type="ECO:0000259" key="2">
    <source>
        <dbReference type="PROSITE" id="PS51112"/>
    </source>
</evidence>
<dbReference type="SUPFAM" id="SSF143447">
    <property type="entry name" value="AMMECR1-like"/>
    <property type="match status" value="1"/>
</dbReference>